<dbReference type="RefSeq" id="WP_163680947.1">
    <property type="nucleotide sequence ID" value="NZ_JAAIYP010000039.1"/>
</dbReference>
<keyword evidence="7 10" id="KW-0472">Membrane</keyword>
<dbReference type="UniPathway" id="UPA00219"/>
<protein>
    <recommendedName>
        <fullName evidence="10">UDP-N-acetylglucosamine--N-acetylmuramyl-(pentapeptide) pyrophosphoryl-undecaprenol N-acetylglucosamine transferase</fullName>
        <ecNumber evidence="10">2.4.1.227</ecNumber>
    </recommendedName>
    <alternativeName>
        <fullName evidence="10">Undecaprenyl-PP-MurNAc-pentapeptide-UDPGlcNAc GlcNAc transferase</fullName>
    </alternativeName>
</protein>
<keyword evidence="2 10" id="KW-0132">Cell division</keyword>
<comment type="catalytic activity">
    <reaction evidence="10">
        <text>di-trans,octa-cis-undecaprenyl diphospho-N-acetyl-alpha-D-muramoyl-L-alanyl-D-glutamyl-meso-2,6-diaminopimeloyl-D-alanyl-D-alanine + UDP-N-acetyl-alpha-D-glucosamine = di-trans,octa-cis-undecaprenyl diphospho-[N-acetyl-alpha-D-glucosaminyl-(1-&gt;4)]-N-acetyl-alpha-D-muramoyl-L-alanyl-D-glutamyl-meso-2,6-diaminopimeloyl-D-alanyl-D-alanine + UDP + H(+)</text>
        <dbReference type="Rhea" id="RHEA:31227"/>
        <dbReference type="ChEBI" id="CHEBI:15378"/>
        <dbReference type="ChEBI" id="CHEBI:57705"/>
        <dbReference type="ChEBI" id="CHEBI:58223"/>
        <dbReference type="ChEBI" id="CHEBI:61387"/>
        <dbReference type="ChEBI" id="CHEBI:61388"/>
        <dbReference type="EC" id="2.4.1.227"/>
    </reaction>
</comment>
<dbReference type="Gene3D" id="3.40.50.2000">
    <property type="entry name" value="Glycogen Phosphorylase B"/>
    <property type="match status" value="2"/>
</dbReference>
<evidence type="ECO:0000256" key="10">
    <source>
        <dbReference type="HAMAP-Rule" id="MF_00033"/>
    </source>
</evidence>
<evidence type="ECO:0000256" key="2">
    <source>
        <dbReference type="ARBA" id="ARBA00022618"/>
    </source>
</evidence>
<feature type="binding site" evidence="10">
    <location>
        <position position="124"/>
    </location>
    <ligand>
        <name>UDP-N-acetyl-alpha-D-glucosamine</name>
        <dbReference type="ChEBI" id="CHEBI:57705"/>
    </ligand>
</feature>
<dbReference type="HAMAP" id="MF_00033">
    <property type="entry name" value="MurG"/>
    <property type="match status" value="1"/>
</dbReference>
<comment type="caution">
    <text evidence="10">Lacks conserved residue(s) required for the propagation of feature annotation.</text>
</comment>
<evidence type="ECO:0000256" key="4">
    <source>
        <dbReference type="ARBA" id="ARBA00022679"/>
    </source>
</evidence>
<accession>A0A7C9UXD9</accession>
<evidence type="ECO:0000256" key="7">
    <source>
        <dbReference type="ARBA" id="ARBA00023136"/>
    </source>
</evidence>
<keyword evidence="4 10" id="KW-0808">Transferase</keyword>
<keyword evidence="8 10" id="KW-0131">Cell cycle</keyword>
<feature type="domain" description="Glycosyl transferase family 28 C-terminal" evidence="12">
    <location>
        <begin position="189"/>
        <end position="354"/>
    </location>
</feature>
<dbReference type="Proteomes" id="UP000480684">
    <property type="component" value="Unassembled WGS sequence"/>
</dbReference>
<evidence type="ECO:0000313" key="13">
    <source>
        <dbReference type="EMBL" id="NFV81229.1"/>
    </source>
</evidence>
<reference evidence="13 14" key="1">
    <citation type="submission" date="2020-02" db="EMBL/GenBank/DDBJ databases">
        <authorList>
            <person name="Dziuba M."/>
            <person name="Kuznetsov B."/>
            <person name="Mardanov A."/>
            <person name="Ravin N."/>
            <person name="Grouzdev D."/>
        </authorList>
    </citation>
    <scope>NUCLEOTIDE SEQUENCE [LARGE SCALE GENOMIC DNA]</scope>
    <source>
        <strain evidence="13 14">SpK</strain>
    </source>
</reference>
<dbReference type="GO" id="GO:0051301">
    <property type="term" value="P:cell division"/>
    <property type="evidence" value="ECO:0007669"/>
    <property type="project" value="UniProtKB-KW"/>
</dbReference>
<comment type="similarity">
    <text evidence="10">Belongs to the glycosyltransferase 28 family. MurG subfamily.</text>
</comment>
<evidence type="ECO:0000259" key="11">
    <source>
        <dbReference type="Pfam" id="PF03033"/>
    </source>
</evidence>
<dbReference type="GO" id="GO:0005975">
    <property type="term" value="P:carbohydrate metabolic process"/>
    <property type="evidence" value="ECO:0007669"/>
    <property type="project" value="InterPro"/>
</dbReference>
<keyword evidence="1 10" id="KW-1003">Cell membrane</keyword>
<feature type="domain" description="Glycosyltransferase family 28 N-terminal" evidence="11">
    <location>
        <begin position="6"/>
        <end position="142"/>
    </location>
</feature>
<dbReference type="GO" id="GO:0008360">
    <property type="term" value="P:regulation of cell shape"/>
    <property type="evidence" value="ECO:0007669"/>
    <property type="project" value="UniProtKB-KW"/>
</dbReference>
<dbReference type="GO" id="GO:0009252">
    <property type="term" value="P:peptidoglycan biosynthetic process"/>
    <property type="evidence" value="ECO:0007669"/>
    <property type="project" value="UniProtKB-UniRule"/>
</dbReference>
<evidence type="ECO:0000313" key="14">
    <source>
        <dbReference type="Proteomes" id="UP000480684"/>
    </source>
</evidence>
<dbReference type="Pfam" id="PF03033">
    <property type="entry name" value="Glyco_transf_28"/>
    <property type="match status" value="1"/>
</dbReference>
<dbReference type="PANTHER" id="PTHR21015">
    <property type="entry name" value="UDP-N-ACETYLGLUCOSAMINE--N-ACETYLMURAMYL-(PENTAPEPTIDE) PYROPHOSPHORYL-UNDECAPRENOL N-ACETYLGLUCOSAMINE TRANSFERASE 1"/>
    <property type="match status" value="1"/>
</dbReference>
<feature type="binding site" evidence="10">
    <location>
        <begin position="13"/>
        <end position="15"/>
    </location>
    <ligand>
        <name>UDP-N-acetyl-alpha-D-glucosamine</name>
        <dbReference type="ChEBI" id="CHEBI:57705"/>
    </ligand>
</feature>
<evidence type="ECO:0000256" key="8">
    <source>
        <dbReference type="ARBA" id="ARBA00023306"/>
    </source>
</evidence>
<organism evidence="13 14">
    <name type="scientific">Magnetospirillum aberrantis SpK</name>
    <dbReference type="NCBI Taxonomy" id="908842"/>
    <lineage>
        <taxon>Bacteria</taxon>
        <taxon>Pseudomonadati</taxon>
        <taxon>Pseudomonadota</taxon>
        <taxon>Alphaproteobacteria</taxon>
        <taxon>Rhodospirillales</taxon>
        <taxon>Rhodospirillaceae</taxon>
        <taxon>Magnetospirillum</taxon>
    </lineage>
</organism>
<evidence type="ECO:0000256" key="6">
    <source>
        <dbReference type="ARBA" id="ARBA00022984"/>
    </source>
</evidence>
<dbReference type="InterPro" id="IPR004276">
    <property type="entry name" value="GlycoTrans_28_N"/>
</dbReference>
<evidence type="ECO:0000256" key="3">
    <source>
        <dbReference type="ARBA" id="ARBA00022676"/>
    </source>
</evidence>
<comment type="function">
    <text evidence="10">Cell wall formation. Catalyzes the transfer of a GlcNAc subunit on undecaprenyl-pyrophosphoryl-MurNAc-pentapeptide (lipid intermediate I) to form undecaprenyl-pyrophosphoryl-MurNAc-(pentapeptide)GlcNAc (lipid intermediate II).</text>
</comment>
<feature type="binding site" evidence="10">
    <location>
        <position position="195"/>
    </location>
    <ligand>
        <name>UDP-N-acetyl-alpha-D-glucosamine</name>
        <dbReference type="ChEBI" id="CHEBI:57705"/>
    </ligand>
</feature>
<dbReference type="PANTHER" id="PTHR21015:SF22">
    <property type="entry name" value="GLYCOSYLTRANSFERASE"/>
    <property type="match status" value="1"/>
</dbReference>
<evidence type="ECO:0000256" key="5">
    <source>
        <dbReference type="ARBA" id="ARBA00022960"/>
    </source>
</evidence>
<evidence type="ECO:0000256" key="9">
    <source>
        <dbReference type="ARBA" id="ARBA00023316"/>
    </source>
</evidence>
<dbReference type="AlphaFoldDB" id="A0A7C9UXD9"/>
<comment type="caution">
    <text evidence="13">The sequence shown here is derived from an EMBL/GenBank/DDBJ whole genome shotgun (WGS) entry which is preliminary data.</text>
</comment>
<dbReference type="InterPro" id="IPR007235">
    <property type="entry name" value="Glyco_trans_28_C"/>
</dbReference>
<keyword evidence="9 10" id="KW-0961">Cell wall biogenesis/degradation</keyword>
<dbReference type="EC" id="2.4.1.227" evidence="10"/>
<keyword evidence="3 10" id="KW-0328">Glycosyltransferase</keyword>
<proteinExistence type="inferred from homology"/>
<evidence type="ECO:0000256" key="1">
    <source>
        <dbReference type="ARBA" id="ARBA00022475"/>
    </source>
</evidence>
<dbReference type="NCBIfam" id="TIGR01133">
    <property type="entry name" value="murG"/>
    <property type="match status" value="1"/>
</dbReference>
<dbReference type="GO" id="GO:0050511">
    <property type="term" value="F:undecaprenyldiphospho-muramoylpentapeptide beta-N-acetylglucosaminyltransferase activity"/>
    <property type="evidence" value="ECO:0007669"/>
    <property type="project" value="UniProtKB-UniRule"/>
</dbReference>
<gene>
    <name evidence="10 13" type="primary">murG</name>
    <name evidence="13" type="ORF">G4223_14015</name>
</gene>
<dbReference type="GO" id="GO:0071555">
    <property type="term" value="P:cell wall organization"/>
    <property type="evidence" value="ECO:0007669"/>
    <property type="project" value="UniProtKB-KW"/>
</dbReference>
<feature type="binding site" evidence="10">
    <location>
        <position position="296"/>
    </location>
    <ligand>
        <name>UDP-N-acetyl-alpha-D-glucosamine</name>
        <dbReference type="ChEBI" id="CHEBI:57705"/>
    </ligand>
</feature>
<evidence type="ECO:0000259" key="12">
    <source>
        <dbReference type="Pfam" id="PF04101"/>
    </source>
</evidence>
<keyword evidence="5 10" id="KW-0133">Cell shape</keyword>
<dbReference type="InterPro" id="IPR006009">
    <property type="entry name" value="GlcNAc_MurG"/>
</dbReference>
<dbReference type="SUPFAM" id="SSF53756">
    <property type="entry name" value="UDP-Glycosyltransferase/glycogen phosphorylase"/>
    <property type="match status" value="1"/>
</dbReference>
<keyword evidence="6 10" id="KW-0573">Peptidoglycan synthesis</keyword>
<comment type="pathway">
    <text evidence="10">Cell wall biogenesis; peptidoglycan biosynthesis.</text>
</comment>
<dbReference type="Pfam" id="PF04101">
    <property type="entry name" value="Glyco_tran_28_C"/>
    <property type="match status" value="1"/>
</dbReference>
<dbReference type="CDD" id="cd03785">
    <property type="entry name" value="GT28_MurG"/>
    <property type="match status" value="1"/>
</dbReference>
<sequence>MTAPLVLLAAGGTGGHVFPAEALASVLIERGFRLGLVTDRRGHAYGGTLGSLETFRISAGGIAGRGLMNKLRAVAELGLGVIQARSLLKRLRPAAVVGFGGYASVPTMVAATLLGLPTAIHEQNAVLGRANRLLAGRVRRIATSYANVLHVDPAWRDKLTHTGMPVRAAVAALRDAPYPALTEDGPIRLLVLGGSQGARVLSEIVPSALAALPEALRGRLSVAQQCRPEDIEAVRGAYAGSGIDATLESFFADAPDRISAAHLVIARSGASTVAELTALGRPAILVPYPHAIDDHQTANARAVDEAGGAWLMPQPAFTSDALASRLEALFTQPGTLARAAGCARTAGRPDAAAQLADLVAALPGQSELVQ</sequence>
<keyword evidence="14" id="KW-1185">Reference proteome</keyword>
<dbReference type="GO" id="GO:0005886">
    <property type="term" value="C:plasma membrane"/>
    <property type="evidence" value="ECO:0007669"/>
    <property type="project" value="UniProtKB-SubCell"/>
</dbReference>
<dbReference type="EMBL" id="JAAIYP010000039">
    <property type="protein sequence ID" value="NFV81229.1"/>
    <property type="molecule type" value="Genomic_DNA"/>
</dbReference>
<feature type="binding site" evidence="10">
    <location>
        <position position="167"/>
    </location>
    <ligand>
        <name>UDP-N-acetyl-alpha-D-glucosamine</name>
        <dbReference type="ChEBI" id="CHEBI:57705"/>
    </ligand>
</feature>
<comment type="subcellular location">
    <subcellularLocation>
        <location evidence="10">Cell membrane</location>
        <topology evidence="10">Peripheral membrane protein</topology>
        <orientation evidence="10">Cytoplasmic side</orientation>
    </subcellularLocation>
</comment>
<name>A0A7C9UXD9_9PROT</name>